<dbReference type="InterPro" id="IPR016912">
    <property type="entry name" value="Phage_P2_GpU"/>
</dbReference>
<name>A0ABR7AKF3_9SPHN</name>
<dbReference type="EMBL" id="JACONT010000006">
    <property type="protein sequence ID" value="MBC3940933.1"/>
    <property type="molecule type" value="Genomic_DNA"/>
</dbReference>
<sequence length="129" mass="13854">MALGMFVFSLPTLAYQEMQRKSAWRHARSGRIGAIDATQFVGRENDTIGLSGTAYAELMAGRASLDDLRDMAAKGEAWPLIDGTGRVYGAFVITGIDEGMKEFFADGTPRKVDFTVELLEIADSAAGAA</sequence>
<comment type="caution">
    <text evidence="1">The sequence shown here is derived from an EMBL/GenBank/DDBJ whole genome shotgun (WGS) entry which is preliminary data.</text>
</comment>
<gene>
    <name evidence="1" type="ORF">H8S47_04450</name>
</gene>
<organism evidence="1 2">
    <name type="scientific">Sphingomonas albertensis</name>
    <dbReference type="NCBI Taxonomy" id="2762591"/>
    <lineage>
        <taxon>Bacteria</taxon>
        <taxon>Pseudomonadati</taxon>
        <taxon>Pseudomonadota</taxon>
        <taxon>Alphaproteobacteria</taxon>
        <taxon>Sphingomonadales</taxon>
        <taxon>Sphingomonadaceae</taxon>
        <taxon>Sphingomonas</taxon>
    </lineage>
</organism>
<reference evidence="1 2" key="1">
    <citation type="submission" date="2020-08" db="EMBL/GenBank/DDBJ databases">
        <title>Putative novel bacterial strains isolated from necrotic wheat leaf tissues caused by Xanthomonas translucens.</title>
        <authorList>
            <person name="Tambong J.T."/>
        </authorList>
    </citation>
    <scope>NUCLEOTIDE SEQUENCE [LARGE SCALE GENOMIC DNA]</scope>
    <source>
        <strain evidence="2">DOAB 1063</strain>
    </source>
</reference>
<dbReference type="InterPro" id="IPR009734">
    <property type="entry name" value="Myoviridae_GpU"/>
</dbReference>
<accession>A0ABR7AKF3</accession>
<proteinExistence type="predicted"/>
<evidence type="ECO:0000313" key="2">
    <source>
        <dbReference type="Proteomes" id="UP000597613"/>
    </source>
</evidence>
<dbReference type="Pfam" id="PF06995">
    <property type="entry name" value="Phage_P2_GpU"/>
    <property type="match status" value="1"/>
</dbReference>
<protein>
    <submittedName>
        <fullName evidence="1">Phage tail protein</fullName>
    </submittedName>
</protein>
<evidence type="ECO:0000313" key="1">
    <source>
        <dbReference type="EMBL" id="MBC3940933.1"/>
    </source>
</evidence>
<keyword evidence="2" id="KW-1185">Reference proteome</keyword>
<dbReference type="Proteomes" id="UP000597613">
    <property type="component" value="Unassembled WGS sequence"/>
</dbReference>
<dbReference type="PIRSF" id="PIRSF029208">
    <property type="entry name" value="Phage_tail_GPU"/>
    <property type="match status" value="1"/>
</dbReference>